<evidence type="ECO:0000313" key="7">
    <source>
        <dbReference type="Proteomes" id="UP000572212"/>
    </source>
</evidence>
<gene>
    <name evidence="6" type="ORF">GGQ92_001349</name>
</gene>
<dbReference type="GO" id="GO:0009307">
    <property type="term" value="P:DNA restriction-modification system"/>
    <property type="evidence" value="ECO:0007669"/>
    <property type="project" value="UniProtKB-KW"/>
</dbReference>
<dbReference type="GO" id="GO:0008170">
    <property type="term" value="F:N-methyltransferase activity"/>
    <property type="evidence" value="ECO:0007669"/>
    <property type="project" value="InterPro"/>
</dbReference>
<dbReference type="Proteomes" id="UP000572212">
    <property type="component" value="Unassembled WGS sequence"/>
</dbReference>
<dbReference type="Pfam" id="PF01555">
    <property type="entry name" value="N6_N4_Mtase"/>
    <property type="match status" value="1"/>
</dbReference>
<feature type="domain" description="DNA methylase N-4/N-6" evidence="5">
    <location>
        <begin position="388"/>
        <end position="659"/>
    </location>
</feature>
<proteinExistence type="inferred from homology"/>
<evidence type="ECO:0000313" key="6">
    <source>
        <dbReference type="EMBL" id="MBB6512563.1"/>
    </source>
</evidence>
<comment type="similarity">
    <text evidence="1">Belongs to the N(4)/N(6)-methyltransferase family.</text>
</comment>
<reference evidence="6 7" key="1">
    <citation type="submission" date="2020-08" db="EMBL/GenBank/DDBJ databases">
        <title>Genomic Encyclopedia of Type Strains, Phase IV (KMG-IV): sequencing the most valuable type-strain genomes for metagenomic binning, comparative biology and taxonomic classification.</title>
        <authorList>
            <person name="Goeker M."/>
        </authorList>
    </citation>
    <scope>NUCLEOTIDE SEQUENCE [LARGE SCALE GENOMIC DNA]</scope>
    <source>
        <strain evidence="6 7">DSM 11805</strain>
    </source>
</reference>
<evidence type="ECO:0000256" key="3">
    <source>
        <dbReference type="ARBA" id="ARBA00022679"/>
    </source>
</evidence>
<dbReference type="GO" id="GO:0005737">
    <property type="term" value="C:cytoplasm"/>
    <property type="evidence" value="ECO:0007669"/>
    <property type="project" value="TreeGrafter"/>
</dbReference>
<dbReference type="InterPro" id="IPR001091">
    <property type="entry name" value="RM_Methyltransferase"/>
</dbReference>
<sequence length="800" mass="94198">MQGSNEKKFLEQLQDIFVGAKIEGKSGYINLLNMKQKYYTDIQAELNDYITEKISSFPDFREELFDKLHSFFSRYFTKNGSLYFNETPFHKSVYEKVYTDHKDIMLFYKTNMLYYVKSDVIIKNAKITVDDTVFHFDTSELQYKKSNEKKELIFELHDVKKETVYLTVQYSERGRKTKLDQIVKGIEKSGLTLSEETITTALATFKKQSTYDYFINKDAKAFLEEQFELWLYQYTFKEMNQFSAERVQQLQALKDIAYQLIAFIAQFEEELKKVWNKPKFALNSHYVISVDRLTGDLFQQIIEHRNIEQQVEEWKEFEIVPDTFTVQHLLENKSDYPYLAIDTKYFKDKELSILALFDHLDEALDGWLIHSENYQALNTILPKFKRKIQAIYIDPPFNKESEGEYHYSVKYKDSTWVTILENRVRLAKELLKEDGSMFLRCDYNGNALVRLLMDDIFEKRNFLNELVVNRTKKIFPGVTGYNVATDSLFYYAKDINQVKYYAQYKKREKEPAWIAAHSPGIRRPPERVLDGVTYYPPKGRHWTFKQSTLDRMKEEGRIRLNLDKSYVDLNGEKINGLIEYRTADTELLDSNWTDITGYSSSQGFKTENSEALLKRAIQSASSQDDIVLDFFLGSGTTIATAQKLKRKWVGVEMGDHFSTVILRRMKRIVSGIKENISRDKDVEYEGGGFFKYYTLEQYEDTLNKATYKDDNVSLFNLNESPFEQYIFMRDDKLTDKLEFQESSVDLRKLYDDIDIAESISCQKGVMIKKITEDKAYFDDGSVIDLKNINVEDIKAFVWWC</sequence>
<dbReference type="PRINTS" id="PR00508">
    <property type="entry name" value="S21N4MTFRASE"/>
</dbReference>
<evidence type="ECO:0000256" key="4">
    <source>
        <dbReference type="ARBA" id="ARBA00022747"/>
    </source>
</evidence>
<accession>A0A841RLR9</accession>
<evidence type="ECO:0000259" key="5">
    <source>
        <dbReference type="Pfam" id="PF01555"/>
    </source>
</evidence>
<dbReference type="InterPro" id="IPR002052">
    <property type="entry name" value="DNA_methylase_N6_adenine_CS"/>
</dbReference>
<keyword evidence="4" id="KW-0680">Restriction system</keyword>
<evidence type="ECO:0000256" key="2">
    <source>
        <dbReference type="ARBA" id="ARBA00022603"/>
    </source>
</evidence>
<dbReference type="PROSITE" id="PS00092">
    <property type="entry name" value="N6_MTASE"/>
    <property type="match status" value="1"/>
</dbReference>
<dbReference type="InterPro" id="IPR029063">
    <property type="entry name" value="SAM-dependent_MTases_sf"/>
</dbReference>
<dbReference type="Gene3D" id="3.40.50.150">
    <property type="entry name" value="Vaccinia Virus protein VP39"/>
    <property type="match status" value="1"/>
</dbReference>
<name>A0A841RLR9_9BACI</name>
<dbReference type="PANTHER" id="PTHR13370:SF3">
    <property type="entry name" value="TRNA (GUANINE(10)-N2)-METHYLTRANSFERASE HOMOLOG"/>
    <property type="match status" value="1"/>
</dbReference>
<dbReference type="PANTHER" id="PTHR13370">
    <property type="entry name" value="RNA METHYLASE-RELATED"/>
    <property type="match status" value="1"/>
</dbReference>
<comment type="caution">
    <text evidence="6">The sequence shown here is derived from an EMBL/GenBank/DDBJ whole genome shotgun (WGS) entry which is preliminary data.</text>
</comment>
<keyword evidence="7" id="KW-1185">Reference proteome</keyword>
<protein>
    <submittedName>
        <fullName evidence="6">Adenine specific DNA methylase Mod</fullName>
    </submittedName>
</protein>
<dbReference type="GO" id="GO:0003677">
    <property type="term" value="F:DNA binding"/>
    <property type="evidence" value="ECO:0007669"/>
    <property type="project" value="InterPro"/>
</dbReference>
<dbReference type="EMBL" id="JACHON010000004">
    <property type="protein sequence ID" value="MBB6512563.1"/>
    <property type="molecule type" value="Genomic_DNA"/>
</dbReference>
<dbReference type="GO" id="GO:0009007">
    <property type="term" value="F:site-specific DNA-methyltransferase (adenine-specific) activity"/>
    <property type="evidence" value="ECO:0007669"/>
    <property type="project" value="TreeGrafter"/>
</dbReference>
<organism evidence="6 7">
    <name type="scientific">Gracilibacillus halotolerans</name>
    <dbReference type="NCBI Taxonomy" id="74386"/>
    <lineage>
        <taxon>Bacteria</taxon>
        <taxon>Bacillati</taxon>
        <taxon>Bacillota</taxon>
        <taxon>Bacilli</taxon>
        <taxon>Bacillales</taxon>
        <taxon>Bacillaceae</taxon>
        <taxon>Gracilibacillus</taxon>
    </lineage>
</organism>
<keyword evidence="3" id="KW-0808">Transferase</keyword>
<dbReference type="GO" id="GO:0032259">
    <property type="term" value="P:methylation"/>
    <property type="evidence" value="ECO:0007669"/>
    <property type="project" value="UniProtKB-KW"/>
</dbReference>
<dbReference type="AlphaFoldDB" id="A0A841RLR9"/>
<dbReference type="SUPFAM" id="SSF53335">
    <property type="entry name" value="S-adenosyl-L-methionine-dependent methyltransferases"/>
    <property type="match status" value="1"/>
</dbReference>
<evidence type="ECO:0000256" key="1">
    <source>
        <dbReference type="ARBA" id="ARBA00006594"/>
    </source>
</evidence>
<dbReference type="RefSeq" id="WP_184246023.1">
    <property type="nucleotide sequence ID" value="NZ_BAAACU010000028.1"/>
</dbReference>
<keyword evidence="2 6" id="KW-0489">Methyltransferase</keyword>
<dbReference type="InterPro" id="IPR002941">
    <property type="entry name" value="DNA_methylase_N4/N6"/>
</dbReference>